<evidence type="ECO:0000313" key="6">
    <source>
        <dbReference type="EMBL" id="TCC63289.1"/>
    </source>
</evidence>
<dbReference type="SUPFAM" id="SSF102546">
    <property type="entry name" value="RbsD-like"/>
    <property type="match status" value="1"/>
</dbReference>
<dbReference type="Proteomes" id="UP000291144">
    <property type="component" value="Unassembled WGS sequence"/>
</dbReference>
<keyword evidence="5" id="KW-0119">Carbohydrate metabolism</keyword>
<dbReference type="GO" id="GO:0019303">
    <property type="term" value="P:D-ribose catabolic process"/>
    <property type="evidence" value="ECO:0007669"/>
    <property type="project" value="TreeGrafter"/>
</dbReference>
<dbReference type="Pfam" id="PF05025">
    <property type="entry name" value="RbsD_FucU"/>
    <property type="match status" value="1"/>
</dbReference>
<keyword evidence="3" id="KW-0963">Cytoplasm</keyword>
<evidence type="ECO:0000256" key="3">
    <source>
        <dbReference type="ARBA" id="ARBA00022490"/>
    </source>
</evidence>
<protein>
    <recommendedName>
        <fullName evidence="2">D-ribose pyranase</fullName>
        <ecNumber evidence="2">5.4.99.62</ecNumber>
    </recommendedName>
</protein>
<evidence type="ECO:0000256" key="5">
    <source>
        <dbReference type="ARBA" id="ARBA00023277"/>
    </source>
</evidence>
<keyword evidence="7" id="KW-1185">Reference proteome</keyword>
<dbReference type="GO" id="GO:0048029">
    <property type="term" value="F:monosaccharide binding"/>
    <property type="evidence" value="ECO:0007669"/>
    <property type="project" value="InterPro"/>
</dbReference>
<dbReference type="InterPro" id="IPR007721">
    <property type="entry name" value="RbsD_FucU"/>
</dbReference>
<comment type="caution">
    <text evidence="6">The sequence shown here is derived from an EMBL/GenBank/DDBJ whole genome shotgun (WGS) entry which is preliminary data.</text>
</comment>
<gene>
    <name evidence="6" type="ORF">E0H73_12590</name>
</gene>
<proteinExistence type="predicted"/>
<dbReference type="GO" id="GO:0005829">
    <property type="term" value="C:cytosol"/>
    <property type="evidence" value="ECO:0007669"/>
    <property type="project" value="TreeGrafter"/>
</dbReference>
<dbReference type="NCBIfam" id="NF008761">
    <property type="entry name" value="PRK11797.1"/>
    <property type="match status" value="1"/>
</dbReference>
<accession>A0A4R0KS24</accession>
<dbReference type="InterPro" id="IPR023064">
    <property type="entry name" value="D-ribose_pyranase"/>
</dbReference>
<evidence type="ECO:0000256" key="1">
    <source>
        <dbReference type="ARBA" id="ARBA00000223"/>
    </source>
</evidence>
<dbReference type="Gene3D" id="3.40.1650.10">
    <property type="entry name" value="RbsD-like domain"/>
    <property type="match status" value="1"/>
</dbReference>
<keyword evidence="4 6" id="KW-0413">Isomerase</keyword>
<dbReference type="InterPro" id="IPR023750">
    <property type="entry name" value="RbsD-like_sf"/>
</dbReference>
<dbReference type="AlphaFoldDB" id="A0A4R0KS24"/>
<evidence type="ECO:0000256" key="4">
    <source>
        <dbReference type="ARBA" id="ARBA00023235"/>
    </source>
</evidence>
<name>A0A4R0KS24_9ACTN</name>
<reference evidence="6 7" key="1">
    <citation type="submission" date="2019-02" db="EMBL/GenBank/DDBJ databases">
        <title>Kribbella capetownensis sp. nov. and Kribbella speibonae sp. nov., isolated from soil.</title>
        <authorList>
            <person name="Curtis S.M."/>
            <person name="Norton I."/>
            <person name="Everest G.J."/>
            <person name="Meyers P.R."/>
        </authorList>
    </citation>
    <scope>NUCLEOTIDE SEQUENCE [LARGE SCALE GENOMIC DNA]</scope>
    <source>
        <strain evidence="6 7">NRRL B-24813</strain>
    </source>
</reference>
<dbReference type="PANTHER" id="PTHR37831">
    <property type="entry name" value="D-RIBOSE PYRANASE"/>
    <property type="match status" value="1"/>
</dbReference>
<sequence length="129" mass="14059">MRRSGLWHPRLAAVVAGLRHTETIVLADPGLPVPPEVETIDLVWARDEPALLPVLAALTAELVVEQALIAQELTDSRLLRGLDEHLGSVPLKRTSHEDFKVVCRTSRAVVRTGETTPYANVILTAGVPF</sequence>
<dbReference type="GO" id="GO:0062193">
    <property type="term" value="F:D-ribose pyranase activity"/>
    <property type="evidence" value="ECO:0007669"/>
    <property type="project" value="UniProtKB-EC"/>
</dbReference>
<dbReference type="EMBL" id="SJKB01000003">
    <property type="protein sequence ID" value="TCC63289.1"/>
    <property type="molecule type" value="Genomic_DNA"/>
</dbReference>
<organism evidence="6 7">
    <name type="scientific">Kribbella pittospori</name>
    <dbReference type="NCBI Taxonomy" id="722689"/>
    <lineage>
        <taxon>Bacteria</taxon>
        <taxon>Bacillati</taxon>
        <taxon>Actinomycetota</taxon>
        <taxon>Actinomycetes</taxon>
        <taxon>Propionibacteriales</taxon>
        <taxon>Kribbellaceae</taxon>
        <taxon>Kribbella</taxon>
    </lineage>
</organism>
<comment type="catalytic activity">
    <reaction evidence="1">
        <text>beta-D-ribopyranose = beta-D-ribofuranose</text>
        <dbReference type="Rhea" id="RHEA:25432"/>
        <dbReference type="ChEBI" id="CHEBI:27476"/>
        <dbReference type="ChEBI" id="CHEBI:47002"/>
        <dbReference type="EC" id="5.4.99.62"/>
    </reaction>
</comment>
<dbReference type="EC" id="5.4.99.62" evidence="2"/>
<evidence type="ECO:0000313" key="7">
    <source>
        <dbReference type="Proteomes" id="UP000291144"/>
    </source>
</evidence>
<dbReference type="OrthoDB" id="9805009at2"/>
<evidence type="ECO:0000256" key="2">
    <source>
        <dbReference type="ARBA" id="ARBA00012862"/>
    </source>
</evidence>
<dbReference type="PANTHER" id="PTHR37831:SF1">
    <property type="entry name" value="D-RIBOSE PYRANASE"/>
    <property type="match status" value="1"/>
</dbReference>
<dbReference type="GO" id="GO:0016872">
    <property type="term" value="F:intramolecular lyase activity"/>
    <property type="evidence" value="ECO:0007669"/>
    <property type="project" value="InterPro"/>
</dbReference>
<dbReference type="RefSeq" id="WP_131354158.1">
    <property type="nucleotide sequence ID" value="NZ_SJKB01000003.1"/>
</dbReference>